<dbReference type="RefSeq" id="WP_114366352.1">
    <property type="nucleotide sequence ID" value="NZ_BHZF01000003.1"/>
</dbReference>
<keyword evidence="3" id="KW-0597">Phosphoprotein</keyword>
<dbReference type="InterPro" id="IPR050351">
    <property type="entry name" value="BphY/WalK/GraS-like"/>
</dbReference>
<dbReference type="Pfam" id="PF02518">
    <property type="entry name" value="HATPase_c"/>
    <property type="match status" value="1"/>
</dbReference>
<dbReference type="SUPFAM" id="SSF47384">
    <property type="entry name" value="Homodimeric domain of signal transducing histidine kinase"/>
    <property type="match status" value="1"/>
</dbReference>
<dbReference type="FunFam" id="3.30.565.10:FF:000006">
    <property type="entry name" value="Sensor histidine kinase WalK"/>
    <property type="match status" value="1"/>
</dbReference>
<keyword evidence="5 9" id="KW-0418">Kinase</keyword>
<dbReference type="SUPFAM" id="SSF55874">
    <property type="entry name" value="ATPase domain of HSP90 chaperone/DNA topoisomerase II/histidine kinase"/>
    <property type="match status" value="1"/>
</dbReference>
<dbReference type="PROSITE" id="PS50109">
    <property type="entry name" value="HIS_KIN"/>
    <property type="match status" value="1"/>
</dbReference>
<sequence length="357" mass="40998">MQGLDSFFEKYNFDDPIRLSVLLAFISSLISFFSVLYFSNYTPQLPALTFFVFLLLSFGVFYLIFYLFIRIFIYRKVLLIFKAINQVKVVEKAEEEVARNVTLRSAQVAVFDWAEDKMNQIQMLKEREKYRREYLGNISHELKTPIFNIQGYVLTLLDGAMNDPELCEKYLKRTTKSIDRMINIVNDLDLIAQLESGALKLKITRFDISELVKDVFDQLSDKARGKNVKLKLKKSYDKPVLVVADQKRVEQLLINLVMNAIKYSKPEGGLVEVAFYELPGQIMTEVSDNGVGIPKEDISRIFERFYRVDKSRSRDAGGTGLGLAIVKHIIESHKQTINVRSTEGIGSAFSFTLQKAE</sequence>
<dbReference type="SMART" id="SM00388">
    <property type="entry name" value="HisKA"/>
    <property type="match status" value="1"/>
</dbReference>
<dbReference type="SMART" id="SM00387">
    <property type="entry name" value="HATPase_c"/>
    <property type="match status" value="1"/>
</dbReference>
<dbReference type="InterPro" id="IPR036890">
    <property type="entry name" value="HATPase_C_sf"/>
</dbReference>
<dbReference type="GO" id="GO:0004721">
    <property type="term" value="F:phosphoprotein phosphatase activity"/>
    <property type="evidence" value="ECO:0007669"/>
    <property type="project" value="TreeGrafter"/>
</dbReference>
<dbReference type="AlphaFoldDB" id="A0A369A2D5"/>
<accession>A0A369A2D5</accession>
<keyword evidence="7" id="KW-0812">Transmembrane</keyword>
<dbReference type="InterPro" id="IPR003661">
    <property type="entry name" value="HisK_dim/P_dom"/>
</dbReference>
<evidence type="ECO:0000256" key="4">
    <source>
        <dbReference type="ARBA" id="ARBA00022679"/>
    </source>
</evidence>
<dbReference type="PANTHER" id="PTHR45453:SF1">
    <property type="entry name" value="PHOSPHATE REGULON SENSOR PROTEIN PHOR"/>
    <property type="match status" value="1"/>
</dbReference>
<dbReference type="InterPro" id="IPR036097">
    <property type="entry name" value="HisK_dim/P_sf"/>
</dbReference>
<keyword evidence="7" id="KW-1133">Transmembrane helix</keyword>
<reference evidence="9 10" key="1">
    <citation type="submission" date="2018-07" db="EMBL/GenBank/DDBJ databases">
        <title>Genomic Encyclopedia of Type Strains, Phase IV (KMG-IV): sequencing the most valuable type-strain genomes for metagenomic binning, comparative biology and taxonomic classification.</title>
        <authorList>
            <person name="Goeker M."/>
        </authorList>
    </citation>
    <scope>NUCLEOTIDE SEQUENCE [LARGE SCALE GENOMIC DNA]</scope>
    <source>
        <strain evidence="9 10">DSM 21410</strain>
    </source>
</reference>
<evidence type="ECO:0000259" key="8">
    <source>
        <dbReference type="PROSITE" id="PS50109"/>
    </source>
</evidence>
<dbReference type="Proteomes" id="UP000253517">
    <property type="component" value="Unassembled WGS sequence"/>
</dbReference>
<dbReference type="GO" id="GO:0005886">
    <property type="term" value="C:plasma membrane"/>
    <property type="evidence" value="ECO:0007669"/>
    <property type="project" value="TreeGrafter"/>
</dbReference>
<feature type="domain" description="Histidine kinase" evidence="8">
    <location>
        <begin position="137"/>
        <end position="357"/>
    </location>
</feature>
<dbReference type="EMBL" id="QPJS01000003">
    <property type="protein sequence ID" value="RCX03369.1"/>
    <property type="molecule type" value="Genomic_DNA"/>
</dbReference>
<dbReference type="CDD" id="cd00082">
    <property type="entry name" value="HisKA"/>
    <property type="match status" value="1"/>
</dbReference>
<dbReference type="InterPro" id="IPR005467">
    <property type="entry name" value="His_kinase_dom"/>
</dbReference>
<dbReference type="Pfam" id="PF00512">
    <property type="entry name" value="HisKA"/>
    <property type="match status" value="1"/>
</dbReference>
<feature type="transmembrane region" description="Helical" evidence="7">
    <location>
        <begin position="45"/>
        <end position="69"/>
    </location>
</feature>
<comment type="catalytic activity">
    <reaction evidence="1">
        <text>ATP + protein L-histidine = ADP + protein N-phospho-L-histidine.</text>
        <dbReference type="EC" id="2.7.13.3"/>
    </reaction>
</comment>
<dbReference type="CDD" id="cd00075">
    <property type="entry name" value="HATPase"/>
    <property type="match status" value="1"/>
</dbReference>
<dbReference type="PANTHER" id="PTHR45453">
    <property type="entry name" value="PHOSPHATE REGULON SENSOR PROTEIN PHOR"/>
    <property type="match status" value="1"/>
</dbReference>
<evidence type="ECO:0000256" key="3">
    <source>
        <dbReference type="ARBA" id="ARBA00022553"/>
    </source>
</evidence>
<evidence type="ECO:0000313" key="9">
    <source>
        <dbReference type="EMBL" id="RCX03369.1"/>
    </source>
</evidence>
<keyword evidence="6" id="KW-0902">Two-component regulatory system</keyword>
<proteinExistence type="predicted"/>
<dbReference type="InterPro" id="IPR004358">
    <property type="entry name" value="Sig_transdc_His_kin-like_C"/>
</dbReference>
<feature type="transmembrane region" description="Helical" evidence="7">
    <location>
        <begin position="21"/>
        <end position="39"/>
    </location>
</feature>
<dbReference type="EC" id="2.7.13.3" evidence="2"/>
<dbReference type="Gene3D" id="3.30.565.10">
    <property type="entry name" value="Histidine kinase-like ATPase, C-terminal domain"/>
    <property type="match status" value="1"/>
</dbReference>
<keyword evidence="7" id="KW-0472">Membrane</keyword>
<protein>
    <recommendedName>
        <fullName evidence="2">histidine kinase</fullName>
        <ecNumber evidence="2">2.7.13.3</ecNumber>
    </recommendedName>
</protein>
<keyword evidence="10" id="KW-1185">Reference proteome</keyword>
<evidence type="ECO:0000256" key="2">
    <source>
        <dbReference type="ARBA" id="ARBA00012438"/>
    </source>
</evidence>
<dbReference type="GO" id="GO:0000155">
    <property type="term" value="F:phosphorelay sensor kinase activity"/>
    <property type="evidence" value="ECO:0007669"/>
    <property type="project" value="InterPro"/>
</dbReference>
<evidence type="ECO:0000256" key="6">
    <source>
        <dbReference type="ARBA" id="ARBA00023012"/>
    </source>
</evidence>
<dbReference type="GO" id="GO:0016036">
    <property type="term" value="P:cellular response to phosphate starvation"/>
    <property type="evidence" value="ECO:0007669"/>
    <property type="project" value="TreeGrafter"/>
</dbReference>
<evidence type="ECO:0000256" key="7">
    <source>
        <dbReference type="SAM" id="Phobius"/>
    </source>
</evidence>
<dbReference type="Gene3D" id="1.10.287.130">
    <property type="match status" value="1"/>
</dbReference>
<comment type="caution">
    <text evidence="9">The sequence shown here is derived from an EMBL/GenBank/DDBJ whole genome shotgun (WGS) entry which is preliminary data.</text>
</comment>
<gene>
    <name evidence="9" type="ORF">DES35_103254</name>
</gene>
<keyword evidence="4" id="KW-0808">Transferase</keyword>
<evidence type="ECO:0000256" key="1">
    <source>
        <dbReference type="ARBA" id="ARBA00000085"/>
    </source>
</evidence>
<evidence type="ECO:0000256" key="5">
    <source>
        <dbReference type="ARBA" id="ARBA00022777"/>
    </source>
</evidence>
<organism evidence="9 10">
    <name type="scientific">Schleiferia thermophila</name>
    <dbReference type="NCBI Taxonomy" id="884107"/>
    <lineage>
        <taxon>Bacteria</taxon>
        <taxon>Pseudomonadati</taxon>
        <taxon>Bacteroidota</taxon>
        <taxon>Flavobacteriia</taxon>
        <taxon>Flavobacteriales</taxon>
        <taxon>Schleiferiaceae</taxon>
        <taxon>Schleiferia</taxon>
    </lineage>
</organism>
<dbReference type="InterPro" id="IPR003594">
    <property type="entry name" value="HATPase_dom"/>
</dbReference>
<name>A0A369A2D5_9FLAO</name>
<evidence type="ECO:0000313" key="10">
    <source>
        <dbReference type="Proteomes" id="UP000253517"/>
    </source>
</evidence>
<dbReference type="PRINTS" id="PR00344">
    <property type="entry name" value="BCTRLSENSOR"/>
</dbReference>